<accession>A0ACB9M0N4</accession>
<dbReference type="EMBL" id="CM039435">
    <property type="protein sequence ID" value="KAI4317638.1"/>
    <property type="molecule type" value="Genomic_DNA"/>
</dbReference>
<comment type="caution">
    <text evidence="1">The sequence shown here is derived from an EMBL/GenBank/DDBJ whole genome shotgun (WGS) entry which is preliminary data.</text>
</comment>
<reference evidence="1 2" key="1">
    <citation type="journal article" date="2022" name="DNA Res.">
        <title>Chromosomal-level genome assembly of the orchid tree Bauhinia variegata (Leguminosae; Cercidoideae) supports the allotetraploid origin hypothesis of Bauhinia.</title>
        <authorList>
            <person name="Zhong Y."/>
            <person name="Chen Y."/>
            <person name="Zheng D."/>
            <person name="Pang J."/>
            <person name="Liu Y."/>
            <person name="Luo S."/>
            <person name="Meng S."/>
            <person name="Qian L."/>
            <person name="Wei D."/>
            <person name="Dai S."/>
            <person name="Zhou R."/>
        </authorList>
    </citation>
    <scope>NUCLEOTIDE SEQUENCE [LARGE SCALE GENOMIC DNA]</scope>
    <source>
        <strain evidence="1">BV-YZ2020</strain>
    </source>
</reference>
<evidence type="ECO:0000313" key="1">
    <source>
        <dbReference type="EMBL" id="KAI4317638.1"/>
    </source>
</evidence>
<evidence type="ECO:0000313" key="2">
    <source>
        <dbReference type="Proteomes" id="UP000828941"/>
    </source>
</evidence>
<dbReference type="Proteomes" id="UP000828941">
    <property type="component" value="Chromosome 10"/>
</dbReference>
<sequence>MASPFLSALILFLVSSSFILPLSHSSINIPVNDAFALRLIHRDSPHSPFYNHSMTAHNRRLAAAHRSISSLHHLLFRVNGGPEFSPKLIPASLEYVINFYVVTPPTHVYAFIDTGSDFIWIKGIPFFDPSKSSTYANLLCDSGLCNDLGISKTCKDLQELCTYQYVCADKAYTSGVLSRDRFEFELKNPAGTSIVNVGFVQFGYSKVTSSEFTGKENGCVGLNYDDLSLITQLGIKKFSHCLTIPDDLVPGSYMYFGLNAVVNGSQTSIVQNPVKIYAVGLEGISVGDQMVEQNVEGIIIDSGTAYTILRPELLQPILDKMKQFIKKPLLPGIPGLFELCFNGTFDDVRDLPNVTFHFVGGADFQPIKETTFVEIADSVCRLAFLRSSLGLNVFGNVQMRNFWVGYDLERGVISFQPELCAVFNSNVSKIILK</sequence>
<keyword evidence="2" id="KW-1185">Reference proteome</keyword>
<gene>
    <name evidence="1" type="ORF">L6164_025493</name>
</gene>
<organism evidence="1 2">
    <name type="scientific">Bauhinia variegata</name>
    <name type="common">Purple orchid tree</name>
    <name type="synonym">Phanera variegata</name>
    <dbReference type="NCBI Taxonomy" id="167791"/>
    <lineage>
        <taxon>Eukaryota</taxon>
        <taxon>Viridiplantae</taxon>
        <taxon>Streptophyta</taxon>
        <taxon>Embryophyta</taxon>
        <taxon>Tracheophyta</taxon>
        <taxon>Spermatophyta</taxon>
        <taxon>Magnoliopsida</taxon>
        <taxon>eudicotyledons</taxon>
        <taxon>Gunneridae</taxon>
        <taxon>Pentapetalae</taxon>
        <taxon>rosids</taxon>
        <taxon>fabids</taxon>
        <taxon>Fabales</taxon>
        <taxon>Fabaceae</taxon>
        <taxon>Cercidoideae</taxon>
        <taxon>Cercideae</taxon>
        <taxon>Bauhiniinae</taxon>
        <taxon>Bauhinia</taxon>
    </lineage>
</organism>
<protein>
    <submittedName>
        <fullName evidence="1">Uncharacterized protein</fullName>
    </submittedName>
</protein>
<name>A0ACB9M0N4_BAUVA</name>
<proteinExistence type="predicted"/>